<gene>
    <name evidence="2" type="primary">SLC35F3</name>
</gene>
<feature type="transmembrane region" description="Helical" evidence="1">
    <location>
        <begin position="268"/>
        <end position="287"/>
    </location>
</feature>
<feature type="transmembrane region" description="Helical" evidence="1">
    <location>
        <begin position="403"/>
        <end position="420"/>
    </location>
</feature>
<feature type="transmembrane region" description="Helical" evidence="1">
    <location>
        <begin position="187"/>
        <end position="206"/>
    </location>
</feature>
<proteinExistence type="predicted"/>
<sequence length="469" mass="52853">MALRMYGDGEGTVWDRVGRPHRDCMCYLGPPTTLMPLGMRKSPDVSPRRLSDISPQLRQLKYLVVDEAIKEDLKSSRSVEDINSASIEERILRITGYYGYQPWSASYKREDRSRENVVGTTDAQSAGAAGAESGSSRRRLHCCIRVTAVQVRKALWGVAMVMCVCSSWAGSTQLAKLTFKQFDAPFTLTWFATTWNCLFFPLYYIGHLCKSPERQTARQRLRECCRFFGDDGLTPKVFFTKVAPFGLLWILTNYLYLQALRKINTTDVSALFCCNKAFVFLLSWIVLRDRFMGVRVLFKMVLGSAKFGEAALFLSIVGSTNFVFVSFVPVMLYFTHVEYIESLRDIPWAYLCGVAALLFAFNVLVNFGIAITYPTLISLGIVLSVPVNAMVDLYTCEIHFNSVRLIAVFIICLGFLMLLLPEDWDQCIIQLSQKLRKRDEPAEGSGEAGAGTGLNWRGRARTSMSTYAL</sequence>
<dbReference type="InterPro" id="IPR026505">
    <property type="entry name" value="Solute_c_fam_35_mem_F3/F4"/>
</dbReference>
<feature type="transmembrane region" description="Helical" evidence="1">
    <location>
        <begin position="346"/>
        <end position="365"/>
    </location>
</feature>
<evidence type="ECO:0000313" key="3">
    <source>
        <dbReference type="Proteomes" id="UP000264840"/>
    </source>
</evidence>
<keyword evidence="3" id="KW-1185">Reference proteome</keyword>
<dbReference type="GeneTree" id="ENSGT00390000008727"/>
<dbReference type="Proteomes" id="UP000264840">
    <property type="component" value="Unplaced"/>
</dbReference>
<dbReference type="Ensembl" id="ENSHBUT00000003667.1">
    <property type="protein sequence ID" value="ENSHBUP00000026320.1"/>
    <property type="gene ID" value="ENSHBUG00000008916.1"/>
</dbReference>
<name>A0A3Q2WLJ9_HAPBU</name>
<feature type="transmembrane region" description="Helical" evidence="1">
    <location>
        <begin position="307"/>
        <end position="334"/>
    </location>
</feature>
<organism evidence="2 3">
    <name type="scientific">Haplochromis burtoni</name>
    <name type="common">Burton's mouthbrooder</name>
    <name type="synonym">Chromis burtoni</name>
    <dbReference type="NCBI Taxonomy" id="8153"/>
    <lineage>
        <taxon>Eukaryota</taxon>
        <taxon>Metazoa</taxon>
        <taxon>Chordata</taxon>
        <taxon>Craniata</taxon>
        <taxon>Vertebrata</taxon>
        <taxon>Euteleostomi</taxon>
        <taxon>Actinopterygii</taxon>
        <taxon>Neopterygii</taxon>
        <taxon>Teleostei</taxon>
        <taxon>Neoteleostei</taxon>
        <taxon>Acanthomorphata</taxon>
        <taxon>Ovalentaria</taxon>
        <taxon>Cichlomorphae</taxon>
        <taxon>Cichliformes</taxon>
        <taxon>Cichlidae</taxon>
        <taxon>African cichlids</taxon>
        <taxon>Pseudocrenilabrinae</taxon>
        <taxon>Haplochromini</taxon>
        <taxon>Haplochromis</taxon>
    </lineage>
</organism>
<dbReference type="PANTHER" id="PTHR19346">
    <property type="entry name" value="SUGAR PHOSPHATE TRANSPORTER DOMAIN-CONTAINING PROTEIN"/>
    <property type="match status" value="1"/>
</dbReference>
<dbReference type="PANTHER" id="PTHR19346:SF3">
    <property type="entry name" value="SOLUTE CARRIER FAMILY 35 MEMBER F3"/>
    <property type="match status" value="1"/>
</dbReference>
<reference evidence="2" key="1">
    <citation type="submission" date="2025-08" db="UniProtKB">
        <authorList>
            <consortium name="Ensembl"/>
        </authorList>
    </citation>
    <scope>IDENTIFICATION</scope>
</reference>
<dbReference type="AlphaFoldDB" id="A0A3Q2WLJ9"/>
<reference evidence="2" key="2">
    <citation type="submission" date="2025-09" db="UniProtKB">
        <authorList>
            <consortium name="Ensembl"/>
        </authorList>
    </citation>
    <scope>IDENTIFICATION</scope>
</reference>
<protein>
    <submittedName>
        <fullName evidence="2">Solute carrier family 35 member F3</fullName>
    </submittedName>
</protein>
<evidence type="ECO:0000256" key="1">
    <source>
        <dbReference type="SAM" id="Phobius"/>
    </source>
</evidence>
<keyword evidence="1" id="KW-1133">Transmembrane helix</keyword>
<keyword evidence="1" id="KW-0812">Transmembrane</keyword>
<accession>A0A3Q2WLJ9</accession>
<feature type="transmembrane region" description="Helical" evidence="1">
    <location>
        <begin position="154"/>
        <end position="175"/>
    </location>
</feature>
<feature type="transmembrane region" description="Helical" evidence="1">
    <location>
        <begin position="371"/>
        <end position="391"/>
    </location>
</feature>
<keyword evidence="1" id="KW-0472">Membrane</keyword>
<evidence type="ECO:0000313" key="2">
    <source>
        <dbReference type="Ensembl" id="ENSHBUP00000026320.1"/>
    </source>
</evidence>